<evidence type="ECO:0008006" key="4">
    <source>
        <dbReference type="Google" id="ProtNLM"/>
    </source>
</evidence>
<reference evidence="2" key="1">
    <citation type="submission" date="2021-02" db="EMBL/GenBank/DDBJ databases">
        <authorList>
            <person name="Nowell W R."/>
        </authorList>
    </citation>
    <scope>NUCLEOTIDE SEQUENCE</scope>
</reference>
<evidence type="ECO:0000256" key="1">
    <source>
        <dbReference type="SAM" id="MobiDB-lite"/>
    </source>
</evidence>
<dbReference type="Proteomes" id="UP000663882">
    <property type="component" value="Unassembled WGS sequence"/>
</dbReference>
<dbReference type="EMBL" id="CAJNOO010004418">
    <property type="protein sequence ID" value="CAF1380420.1"/>
    <property type="molecule type" value="Genomic_DNA"/>
</dbReference>
<proteinExistence type="predicted"/>
<evidence type="ECO:0000313" key="3">
    <source>
        <dbReference type="Proteomes" id="UP000663882"/>
    </source>
</evidence>
<evidence type="ECO:0000313" key="2">
    <source>
        <dbReference type="EMBL" id="CAF1380420.1"/>
    </source>
</evidence>
<feature type="compositionally biased region" description="Acidic residues" evidence="1">
    <location>
        <begin position="1"/>
        <end position="21"/>
    </location>
</feature>
<sequence>MDSDQENDESGLFFDEEDDSDYENKSDIELDEEEGEDVAQTNIYGEQMILANNSTSNWQEVTENAIHSFLGLLIIMSLHRLPHKYRTTVCVHEIQKDRDVNGHLVSHGIWEEHLVTRFIRILSTYKQYSFIDIGANLGIYRMYAASLGCSNIISIECFRPNIERIRR</sequence>
<organism evidence="2 3">
    <name type="scientific">Rotaria sordida</name>
    <dbReference type="NCBI Taxonomy" id="392033"/>
    <lineage>
        <taxon>Eukaryota</taxon>
        <taxon>Metazoa</taxon>
        <taxon>Spiralia</taxon>
        <taxon>Gnathifera</taxon>
        <taxon>Rotifera</taxon>
        <taxon>Eurotatoria</taxon>
        <taxon>Bdelloidea</taxon>
        <taxon>Philodinida</taxon>
        <taxon>Philodinidae</taxon>
        <taxon>Rotaria</taxon>
    </lineage>
</organism>
<gene>
    <name evidence="2" type="ORF">RFH988_LOCUS33817</name>
</gene>
<feature type="region of interest" description="Disordered" evidence="1">
    <location>
        <begin position="1"/>
        <end position="36"/>
    </location>
</feature>
<dbReference type="AlphaFoldDB" id="A0A815JCY1"/>
<name>A0A815JCY1_9BILA</name>
<comment type="caution">
    <text evidence="2">The sequence shown here is derived from an EMBL/GenBank/DDBJ whole genome shotgun (WGS) entry which is preliminary data.</text>
</comment>
<dbReference type="InterPro" id="IPR029063">
    <property type="entry name" value="SAM-dependent_MTases_sf"/>
</dbReference>
<accession>A0A815JCY1</accession>
<protein>
    <recommendedName>
        <fullName evidence="4">Methyltransferase FkbM domain-containing protein</fullName>
    </recommendedName>
</protein>
<dbReference type="OrthoDB" id="430136at2759"/>
<dbReference type="SUPFAM" id="SSF53335">
    <property type="entry name" value="S-adenosyl-L-methionine-dependent methyltransferases"/>
    <property type="match status" value="1"/>
</dbReference>